<dbReference type="GO" id="GO:0005886">
    <property type="term" value="C:plasma membrane"/>
    <property type="evidence" value="ECO:0007669"/>
    <property type="project" value="TreeGrafter"/>
</dbReference>
<dbReference type="GO" id="GO:0006275">
    <property type="term" value="P:regulation of DNA replication"/>
    <property type="evidence" value="ECO:0007669"/>
    <property type="project" value="UniProtKB-UniRule"/>
</dbReference>
<evidence type="ECO:0000256" key="9">
    <source>
        <dbReference type="RuleBase" id="RU000577"/>
    </source>
</evidence>
<gene>
    <name evidence="7 12" type="primary">dnaA</name>
    <name evidence="12" type="ORF">IAC52_04615</name>
</gene>
<dbReference type="SUPFAM" id="SSF48295">
    <property type="entry name" value="TrpR-like"/>
    <property type="match status" value="1"/>
</dbReference>
<comment type="domain">
    <text evidence="7">Domain I is involved in oligomerization and binding regulators, domain II is flexibile and of varying length in different bacteria, domain III forms the AAA+ region, while domain IV binds dsDNA.</text>
</comment>
<dbReference type="GO" id="GO:0005737">
    <property type="term" value="C:cytoplasm"/>
    <property type="evidence" value="ECO:0007669"/>
    <property type="project" value="UniProtKB-SubCell"/>
</dbReference>
<dbReference type="PANTHER" id="PTHR30050:SF2">
    <property type="entry name" value="CHROMOSOMAL REPLICATION INITIATOR PROTEIN DNAA"/>
    <property type="match status" value="1"/>
</dbReference>
<protein>
    <recommendedName>
        <fullName evidence="7 8">Chromosomal replication initiator protein DnaA</fullName>
    </recommendedName>
</protein>
<evidence type="ECO:0000313" key="12">
    <source>
        <dbReference type="EMBL" id="HIU45560.1"/>
    </source>
</evidence>
<feature type="domain" description="Chromosomal replication initiator DnaA C-terminal" evidence="11">
    <location>
        <begin position="364"/>
        <end position="433"/>
    </location>
</feature>
<evidence type="ECO:0000259" key="11">
    <source>
        <dbReference type="SMART" id="SM00760"/>
    </source>
</evidence>
<evidence type="ECO:0000256" key="5">
    <source>
        <dbReference type="ARBA" id="ARBA00023121"/>
    </source>
</evidence>
<dbReference type="InterPro" id="IPR020591">
    <property type="entry name" value="Chromosome_initiator_DnaA-like"/>
</dbReference>
<keyword evidence="1 7" id="KW-0963">Cytoplasm</keyword>
<dbReference type="InterPro" id="IPR018312">
    <property type="entry name" value="Chromosome_initiator_DnaA_CS"/>
</dbReference>
<dbReference type="Pfam" id="PF00308">
    <property type="entry name" value="Bac_DnaA"/>
    <property type="match status" value="1"/>
</dbReference>
<dbReference type="InterPro" id="IPR001957">
    <property type="entry name" value="Chromosome_initiator_DnaA"/>
</dbReference>
<dbReference type="CDD" id="cd06571">
    <property type="entry name" value="Bac_DnaA_C"/>
    <property type="match status" value="1"/>
</dbReference>
<evidence type="ECO:0000256" key="1">
    <source>
        <dbReference type="ARBA" id="ARBA00022490"/>
    </source>
</evidence>
<comment type="caution">
    <text evidence="7">Lacks conserved residue(s) required for the propagation of feature annotation.</text>
</comment>
<comment type="similarity">
    <text evidence="7 10">Belongs to the DnaA family.</text>
</comment>
<dbReference type="InterPro" id="IPR038454">
    <property type="entry name" value="DnaA_N_sf"/>
</dbReference>
<comment type="subunit">
    <text evidence="7">Oligomerizes as a right-handed, spiral filament on DNA at oriC.</text>
</comment>
<dbReference type="Gene3D" id="3.30.300.180">
    <property type="match status" value="1"/>
</dbReference>
<dbReference type="GO" id="GO:0005524">
    <property type="term" value="F:ATP binding"/>
    <property type="evidence" value="ECO:0007669"/>
    <property type="project" value="UniProtKB-UniRule"/>
</dbReference>
<dbReference type="PROSITE" id="PS01008">
    <property type="entry name" value="DNAA"/>
    <property type="match status" value="1"/>
</dbReference>
<accession>A0A9D1S3A1</accession>
<feature type="region of interest" description="Domain IV, binds dsDNA" evidence="7">
    <location>
        <begin position="333"/>
        <end position="455"/>
    </location>
</feature>
<keyword evidence="5 7" id="KW-0446">Lipid-binding</keyword>
<proteinExistence type="inferred from homology"/>
<dbReference type="Gene3D" id="1.10.8.60">
    <property type="match status" value="1"/>
</dbReference>
<evidence type="ECO:0000256" key="8">
    <source>
        <dbReference type="NCBIfam" id="TIGR00362"/>
    </source>
</evidence>
<dbReference type="HAMAP" id="MF_00377">
    <property type="entry name" value="DnaA_bact"/>
    <property type="match status" value="1"/>
</dbReference>
<comment type="function">
    <text evidence="7 9">Plays an essential role in the initiation and regulation of chromosomal replication. ATP-DnaA binds to the origin of replication (oriC) to initiate formation of the DNA replication initiation complex once per cell cycle. Binds the DnaA box (a 9 base pair repeat at the origin) and separates the double-stranded (ds)DNA. Forms a right-handed helical filament on oriC DNA; dsDNA binds to the exterior of the filament while single-stranded (ss)DNA is stabiized in the filament's interior. The ATP-DnaA-oriC complex binds and stabilizes one strand of the AT-rich DNA unwinding element (DUE), permitting loading of DNA polymerase. After initiation quickly degrades to an ADP-DnaA complex that is not apt for DNA replication. Binds acidic phospholipids.</text>
</comment>
<comment type="caution">
    <text evidence="12">The sequence shown here is derived from an EMBL/GenBank/DDBJ whole genome shotgun (WGS) entry which is preliminary data.</text>
</comment>
<dbReference type="PRINTS" id="PR00051">
    <property type="entry name" value="DNAA"/>
</dbReference>
<dbReference type="InterPro" id="IPR010921">
    <property type="entry name" value="Trp_repressor/repl_initiator"/>
</dbReference>
<dbReference type="Proteomes" id="UP000824070">
    <property type="component" value="Unassembled WGS sequence"/>
</dbReference>
<dbReference type="AlphaFoldDB" id="A0A9D1S3A1"/>
<feature type="binding site" evidence="7">
    <location>
        <position position="159"/>
    </location>
    <ligand>
        <name>ATP</name>
        <dbReference type="ChEBI" id="CHEBI:30616"/>
    </ligand>
</feature>
<dbReference type="Gene3D" id="3.40.50.300">
    <property type="entry name" value="P-loop containing nucleotide triphosphate hydrolases"/>
    <property type="match status" value="1"/>
</dbReference>
<dbReference type="Pfam" id="PF08299">
    <property type="entry name" value="Bac_DnaA_C"/>
    <property type="match status" value="1"/>
</dbReference>
<feature type="binding site" evidence="7">
    <location>
        <position position="158"/>
    </location>
    <ligand>
        <name>ATP</name>
        <dbReference type="ChEBI" id="CHEBI:30616"/>
    </ligand>
</feature>
<keyword evidence="6 7" id="KW-0238">DNA-binding</keyword>
<evidence type="ECO:0000256" key="7">
    <source>
        <dbReference type="HAMAP-Rule" id="MF_00377"/>
    </source>
</evidence>
<evidence type="ECO:0000256" key="6">
    <source>
        <dbReference type="ARBA" id="ARBA00023125"/>
    </source>
</evidence>
<comment type="subcellular location">
    <subcellularLocation>
        <location evidence="7">Cytoplasm</location>
    </subcellularLocation>
</comment>
<dbReference type="InterPro" id="IPR027417">
    <property type="entry name" value="P-loop_NTPase"/>
</dbReference>
<dbReference type="InterPro" id="IPR013317">
    <property type="entry name" value="DnaA_dom"/>
</dbReference>
<evidence type="ECO:0000313" key="13">
    <source>
        <dbReference type="Proteomes" id="UP000824070"/>
    </source>
</evidence>
<evidence type="ECO:0000256" key="3">
    <source>
        <dbReference type="ARBA" id="ARBA00022741"/>
    </source>
</evidence>
<feature type="binding site" evidence="7">
    <location>
        <position position="157"/>
    </location>
    <ligand>
        <name>ATP</name>
        <dbReference type="ChEBI" id="CHEBI:30616"/>
    </ligand>
</feature>
<dbReference type="NCBIfam" id="TIGR00362">
    <property type="entry name" value="DnaA"/>
    <property type="match status" value="1"/>
</dbReference>
<feature type="binding site" evidence="7">
    <location>
        <position position="155"/>
    </location>
    <ligand>
        <name>ATP</name>
        <dbReference type="ChEBI" id="CHEBI:30616"/>
    </ligand>
</feature>
<dbReference type="SUPFAM" id="SSF52540">
    <property type="entry name" value="P-loop containing nucleoside triphosphate hydrolases"/>
    <property type="match status" value="1"/>
</dbReference>
<dbReference type="GO" id="GO:0008289">
    <property type="term" value="F:lipid binding"/>
    <property type="evidence" value="ECO:0007669"/>
    <property type="project" value="UniProtKB-KW"/>
</dbReference>
<sequence length="455" mass="50804">MPETLTQLNEIWSSVLAKMAAKLSSQPDGKRMIDSFFAGSHIDRIEGDRVYITVSTGLAAVVIDKNYKADIASYLRETTGTDFVPVISSQDQVKKELVTPKKPIPFFPTAYLNPQFTFDNFVVGPSNNEPYQASVMIASTPGRMFNPLLLYSESGLGKTHLLHSIGNAVKLKYPSLNVLCVSAADFVDEYVSYATSEKDENSLPKYFRESVDVFLIDDIQYIVGKKKTMEMFFTVFETLVNHGKQIVMTSDQPPERLDGLDERLKTRFTQGLVLPIQRPDLNTSKQILEMKIENNGSNVSDFDPDVISFLASRFSKNVRELEGALNRLLFYVINVSPTKHVTMDVAGKALQTLVSAKEEKGELTIERIISTVADYYSLTPSQLTGRIRVSRIAMARHIAMYLIRLLLDTPFIKIGEAFGGKDHATVINGVKKVEKTLKTDKDMALAISELKSKLS</sequence>
<dbReference type="GO" id="GO:0006270">
    <property type="term" value="P:DNA replication initiation"/>
    <property type="evidence" value="ECO:0007669"/>
    <property type="project" value="UniProtKB-UniRule"/>
</dbReference>
<evidence type="ECO:0000256" key="2">
    <source>
        <dbReference type="ARBA" id="ARBA00022705"/>
    </source>
</evidence>
<dbReference type="InterPro" id="IPR013159">
    <property type="entry name" value="DnaA_C"/>
</dbReference>
<name>A0A9D1S3A1_9FIRM</name>
<dbReference type="SMART" id="SM00760">
    <property type="entry name" value="Bac_DnaA_C"/>
    <property type="match status" value="1"/>
</dbReference>
<reference evidence="12" key="1">
    <citation type="submission" date="2020-10" db="EMBL/GenBank/DDBJ databases">
        <authorList>
            <person name="Gilroy R."/>
        </authorList>
    </citation>
    <scope>NUCLEOTIDE SEQUENCE</scope>
    <source>
        <strain evidence="12">ChiGjej1B1-22543</strain>
    </source>
</reference>
<reference evidence="12" key="2">
    <citation type="journal article" date="2021" name="PeerJ">
        <title>Extensive microbial diversity within the chicken gut microbiome revealed by metagenomics and culture.</title>
        <authorList>
            <person name="Gilroy R."/>
            <person name="Ravi A."/>
            <person name="Getino M."/>
            <person name="Pursley I."/>
            <person name="Horton D.L."/>
            <person name="Alikhan N.F."/>
            <person name="Baker D."/>
            <person name="Gharbi K."/>
            <person name="Hall N."/>
            <person name="Watson M."/>
            <person name="Adriaenssens E.M."/>
            <person name="Foster-Nyarko E."/>
            <person name="Jarju S."/>
            <person name="Secka A."/>
            <person name="Antonio M."/>
            <person name="Oren A."/>
            <person name="Chaudhuri R.R."/>
            <person name="La Ragione R."/>
            <person name="Hildebrand F."/>
            <person name="Pallen M.J."/>
        </authorList>
    </citation>
    <scope>NUCLEOTIDE SEQUENCE</scope>
    <source>
        <strain evidence="12">ChiGjej1B1-22543</strain>
    </source>
</reference>
<dbReference type="PANTHER" id="PTHR30050">
    <property type="entry name" value="CHROMOSOMAL REPLICATION INITIATOR PROTEIN DNAA"/>
    <property type="match status" value="1"/>
</dbReference>
<dbReference type="CDD" id="cd00009">
    <property type="entry name" value="AAA"/>
    <property type="match status" value="1"/>
</dbReference>
<dbReference type="Gene3D" id="1.10.1750.10">
    <property type="match status" value="1"/>
</dbReference>
<feature type="region of interest" description="Domain I, interacts with DnaA modulators" evidence="7">
    <location>
        <begin position="1"/>
        <end position="85"/>
    </location>
</feature>
<keyword evidence="2 7" id="KW-0235">DNA replication</keyword>
<evidence type="ECO:0000256" key="10">
    <source>
        <dbReference type="RuleBase" id="RU004227"/>
    </source>
</evidence>
<keyword evidence="4 7" id="KW-0067">ATP-binding</keyword>
<dbReference type="EMBL" id="DVMV01000038">
    <property type="protein sequence ID" value="HIU45560.1"/>
    <property type="molecule type" value="Genomic_DNA"/>
</dbReference>
<keyword evidence="3 7" id="KW-0547">Nucleotide-binding</keyword>
<dbReference type="GO" id="GO:0003688">
    <property type="term" value="F:DNA replication origin binding"/>
    <property type="evidence" value="ECO:0007669"/>
    <property type="project" value="UniProtKB-UniRule"/>
</dbReference>
<evidence type="ECO:0000256" key="4">
    <source>
        <dbReference type="ARBA" id="ARBA00022840"/>
    </source>
</evidence>
<organism evidence="12 13">
    <name type="scientific">Candidatus Alloenteromonas pullicola</name>
    <dbReference type="NCBI Taxonomy" id="2840784"/>
    <lineage>
        <taxon>Bacteria</taxon>
        <taxon>Bacillati</taxon>
        <taxon>Bacillota</taxon>
        <taxon>Bacillota incertae sedis</taxon>
        <taxon>Candidatus Alloenteromonas</taxon>
    </lineage>
</organism>